<keyword evidence="5 9" id="KW-0798">TonB box</keyword>
<reference evidence="13 14" key="2">
    <citation type="journal article" date="2011" name="Stand. Genomic Sci.">
        <title>Complete genome sequence of Paludibacter propionicigenes type strain (WB4).</title>
        <authorList>
            <person name="Gronow S."/>
            <person name="Munk C."/>
            <person name="Lapidus A."/>
            <person name="Nolan M."/>
            <person name="Lucas S."/>
            <person name="Hammon N."/>
            <person name="Deshpande S."/>
            <person name="Cheng J.F."/>
            <person name="Tapia R."/>
            <person name="Han C."/>
            <person name="Goodwin L."/>
            <person name="Pitluck S."/>
            <person name="Liolios K."/>
            <person name="Ivanova N."/>
            <person name="Mavromatis K."/>
            <person name="Mikhailova N."/>
            <person name="Pati A."/>
            <person name="Chen A."/>
            <person name="Palaniappan K."/>
            <person name="Land M."/>
            <person name="Hauser L."/>
            <person name="Chang Y.J."/>
            <person name="Jeffries C.D."/>
            <person name="Brambilla E."/>
            <person name="Rohde M."/>
            <person name="Goker M."/>
            <person name="Detter J.C."/>
            <person name="Woyke T."/>
            <person name="Bristow J."/>
            <person name="Eisen J.A."/>
            <person name="Markowitz V."/>
            <person name="Hugenholtz P."/>
            <person name="Kyrpides N.C."/>
            <person name="Klenk H.P."/>
        </authorList>
    </citation>
    <scope>NUCLEOTIDE SEQUENCE [LARGE SCALE GENOMIC DNA]</scope>
    <source>
        <strain evidence="14">DSM 17365 / JCM 13257 / WB4</strain>
    </source>
</reference>
<dbReference type="InterPro" id="IPR008969">
    <property type="entry name" value="CarboxyPept-like_regulatory"/>
</dbReference>
<keyword evidence="6 8" id="KW-0472">Membrane</keyword>
<dbReference type="RefSeq" id="WP_013446020.1">
    <property type="nucleotide sequence ID" value="NC_014734.1"/>
</dbReference>
<dbReference type="KEGG" id="ppn:Palpr_2519"/>
<dbReference type="Gene3D" id="3.55.50.30">
    <property type="match status" value="1"/>
</dbReference>
<evidence type="ECO:0000256" key="5">
    <source>
        <dbReference type="ARBA" id="ARBA00023077"/>
    </source>
</evidence>
<evidence type="ECO:0000313" key="14">
    <source>
        <dbReference type="Proteomes" id="UP000008718"/>
    </source>
</evidence>
<proteinExistence type="inferred from homology"/>
<keyword evidence="14" id="KW-1185">Reference proteome</keyword>
<dbReference type="EMBL" id="CP002345">
    <property type="protein sequence ID" value="ADQ80651.1"/>
    <property type="molecule type" value="Genomic_DNA"/>
</dbReference>
<comment type="subcellular location">
    <subcellularLocation>
        <location evidence="1 8">Cell outer membrane</location>
        <topology evidence="1 8">Multi-pass membrane protein</topology>
    </subcellularLocation>
</comment>
<dbReference type="InterPro" id="IPR037066">
    <property type="entry name" value="Plug_dom_sf"/>
</dbReference>
<dbReference type="InterPro" id="IPR012910">
    <property type="entry name" value="Plug_dom"/>
</dbReference>
<evidence type="ECO:0000256" key="10">
    <source>
        <dbReference type="SAM" id="Phobius"/>
    </source>
</evidence>
<evidence type="ECO:0000313" key="13">
    <source>
        <dbReference type="EMBL" id="ADQ80651.1"/>
    </source>
</evidence>
<keyword evidence="4 8" id="KW-0812">Transmembrane</keyword>
<sequence length="1230" mass="136480">MKKKIIQAVYTLDFLGKLVDLSSAINFKRKRFYVLLCLMLAGQLFFTTTGYAQSLETKITFELHDKTLQQGLNELAKRSGFRVAYTLPQVSSYTNITVPKDNRTVRETLGLLLANTSLTYTLKGKSILVFEKARAKSTSDNSKFLLFGTVTDLESDPLPGVSVRVRGSDKGTITDENGRYSIEVEKGDIILLSYIGFNPREIMAKTDGEFNVSLTPNQISLSEVSVVSTGYQTLPKERATGSFGTISAKDLGKSSNANILQRIEGLVPGMQISLTGGDRSFDYNTNGKSISSDVRTVGATDYNVIIRGSSTFSGEKFPLLVVDGAISEMDISNFNPNDIENITVLKDAAAASIWGVRAANGVIVLTTKKGVMNHAPQINFSSSFMVADKPDLGYLKTMNSAQQLSYEKELVDRGFITSMPATSYYTAQYLMSDGTNLALKLKSGAISQSDYDAAIKNMSSIDNKSQINKYLLQPATSQQYNLSVSGGTNNSRYFYSTSYSNENPNIKGNSADRITLTLNNSWKLFNWATFSTNLKGTFFTYKNNGLGLSSLFLPSASTLMPYSLLADNNNKSISYARLDPTWTGALSPVYKDWTYNYLDELANADNLQKNDNYLGTINLQMPLLFGVKASLQYTLERTYSQAQNFLNQNTYYFRNLVNYYTYSTAANNSLGITNGGVLKQSNTNENNHSLRGQLDYDHLFNGIHQISALAGMEMRETNMSQSGFSLYGYNKETGFTNSNINYSNTPTYAYVAGSTPTSYTTFTDGGYPSQYDKRRRFLSYYSNVAYALLDRYSLSASVRYDDYNNFGLDRKYRATPLWSSGLKWILSKESFIQKQSWINNLAFRSSFGVNGNLSLSTYPFTNIGMSSSDQATGQAYATLIAMANPQLRWEKTYVTNLGLDFSLFSRRLNGGIDFYNKRGKDLLYSYYPISSVYVGTVAGGTLTRNMLSMNSKGVDLNLNGIVLTNKDWQWNVGGTFSYNTNKVTDARFIPSLYTSSYSMSPMSIGVLTGYPTDKLLVYRNAGLDANGLTQVYDEKGGIIKATTNTITSFDVFKNAGRTTAPFYGSFNTTLKYKQFSLYAFLTYQFGSVFLKPTISNYITSSYSTKYDLSADIANRWTKPGDEAITNTPGLNGSAMAVTYSQYRYQYSDINVLSGDYIRLRQISLNYELPSALMTKCHLKSAQLGFSVNNLGLLWTANKQGYDPDYVSSVSSSSYSLPASTSYTVSLNINL</sequence>
<dbReference type="InterPro" id="IPR023996">
    <property type="entry name" value="TonB-dep_OMP_SusC/RagA"/>
</dbReference>
<evidence type="ECO:0000256" key="1">
    <source>
        <dbReference type="ARBA" id="ARBA00004571"/>
    </source>
</evidence>
<dbReference type="SUPFAM" id="SSF49464">
    <property type="entry name" value="Carboxypeptidase regulatory domain-like"/>
    <property type="match status" value="1"/>
</dbReference>
<evidence type="ECO:0000256" key="4">
    <source>
        <dbReference type="ARBA" id="ARBA00022692"/>
    </source>
</evidence>
<dbReference type="eggNOG" id="COG4771">
    <property type="taxonomic scope" value="Bacteria"/>
</dbReference>
<reference key="1">
    <citation type="submission" date="2010-11" db="EMBL/GenBank/DDBJ databases">
        <title>The complete genome of Paludibacter propionicigenes DSM 17365.</title>
        <authorList>
            <consortium name="US DOE Joint Genome Institute (JGI-PGF)"/>
            <person name="Lucas S."/>
            <person name="Copeland A."/>
            <person name="Lapidus A."/>
            <person name="Bruce D."/>
            <person name="Goodwin L."/>
            <person name="Pitluck S."/>
            <person name="Kyrpides N."/>
            <person name="Mavromatis K."/>
            <person name="Ivanova N."/>
            <person name="Munk A.C."/>
            <person name="Brettin T."/>
            <person name="Detter J.C."/>
            <person name="Han C."/>
            <person name="Tapia R."/>
            <person name="Land M."/>
            <person name="Hauser L."/>
            <person name="Markowitz V."/>
            <person name="Cheng J.-F."/>
            <person name="Hugenholtz P."/>
            <person name="Woyke T."/>
            <person name="Wu D."/>
            <person name="Gronow S."/>
            <person name="Wellnitz S."/>
            <person name="Brambilla E."/>
            <person name="Klenk H.-P."/>
            <person name="Eisen J.A."/>
        </authorList>
    </citation>
    <scope>NUCLEOTIDE SEQUENCE</scope>
    <source>
        <strain>WB4</strain>
    </source>
</reference>
<dbReference type="HOGENOM" id="CLU_004317_0_1_10"/>
<keyword evidence="2 8" id="KW-0813">Transport</keyword>
<evidence type="ECO:0000259" key="12">
    <source>
        <dbReference type="Pfam" id="PF07715"/>
    </source>
</evidence>
<organism evidence="13 14">
    <name type="scientific">Paludibacter propionicigenes (strain DSM 17365 / JCM 13257 / WB4)</name>
    <dbReference type="NCBI Taxonomy" id="694427"/>
    <lineage>
        <taxon>Bacteria</taxon>
        <taxon>Pseudomonadati</taxon>
        <taxon>Bacteroidota</taxon>
        <taxon>Bacteroidia</taxon>
        <taxon>Bacteroidales</taxon>
        <taxon>Paludibacteraceae</taxon>
        <taxon>Paludibacter</taxon>
    </lineage>
</organism>
<name>E4T7F7_PALPW</name>
<evidence type="ECO:0000256" key="2">
    <source>
        <dbReference type="ARBA" id="ARBA00022448"/>
    </source>
</evidence>
<dbReference type="AlphaFoldDB" id="E4T7F7"/>
<dbReference type="GO" id="GO:0009279">
    <property type="term" value="C:cell outer membrane"/>
    <property type="evidence" value="ECO:0007669"/>
    <property type="project" value="UniProtKB-SubCell"/>
</dbReference>
<keyword evidence="10" id="KW-1133">Transmembrane helix</keyword>
<dbReference type="InterPro" id="IPR023997">
    <property type="entry name" value="TonB-dep_OMP_SusC/RagA_CS"/>
</dbReference>
<accession>E4T7F7</accession>
<evidence type="ECO:0000256" key="9">
    <source>
        <dbReference type="RuleBase" id="RU003357"/>
    </source>
</evidence>
<evidence type="ECO:0000256" key="6">
    <source>
        <dbReference type="ARBA" id="ARBA00023136"/>
    </source>
</evidence>
<comment type="similarity">
    <text evidence="8 9">Belongs to the TonB-dependent receptor family.</text>
</comment>
<dbReference type="Gene3D" id="2.40.170.20">
    <property type="entry name" value="TonB-dependent receptor, beta-barrel domain"/>
    <property type="match status" value="1"/>
</dbReference>
<evidence type="ECO:0000256" key="7">
    <source>
        <dbReference type="ARBA" id="ARBA00023237"/>
    </source>
</evidence>
<protein>
    <submittedName>
        <fullName evidence="13">TonB-dependent receptor plug</fullName>
    </submittedName>
</protein>
<dbReference type="InterPro" id="IPR039426">
    <property type="entry name" value="TonB-dep_rcpt-like"/>
</dbReference>
<dbReference type="NCBIfam" id="TIGR04057">
    <property type="entry name" value="SusC_RagA_signa"/>
    <property type="match status" value="1"/>
</dbReference>
<gene>
    <name evidence="13" type="ordered locus">Palpr_2519</name>
</gene>
<evidence type="ECO:0000256" key="3">
    <source>
        <dbReference type="ARBA" id="ARBA00022452"/>
    </source>
</evidence>
<dbReference type="OrthoDB" id="9768177at2"/>
<dbReference type="Proteomes" id="UP000008718">
    <property type="component" value="Chromosome"/>
</dbReference>
<dbReference type="SUPFAM" id="SSF56935">
    <property type="entry name" value="Porins"/>
    <property type="match status" value="1"/>
</dbReference>
<dbReference type="Gene3D" id="2.60.40.1120">
    <property type="entry name" value="Carboxypeptidase-like, regulatory domain"/>
    <property type="match status" value="1"/>
</dbReference>
<evidence type="ECO:0000256" key="8">
    <source>
        <dbReference type="PROSITE-ProRule" id="PRU01360"/>
    </source>
</evidence>
<keyword evidence="13" id="KW-0675">Receptor</keyword>
<keyword evidence="3 8" id="KW-1134">Transmembrane beta strand</keyword>
<feature type="transmembrane region" description="Helical" evidence="10">
    <location>
        <begin position="32"/>
        <end position="52"/>
    </location>
</feature>
<feature type="domain" description="TonB-dependent receptor-like beta-barrel" evidence="11">
    <location>
        <begin position="579"/>
        <end position="1079"/>
    </location>
</feature>
<dbReference type="InterPro" id="IPR036942">
    <property type="entry name" value="Beta-barrel_TonB_sf"/>
</dbReference>
<dbReference type="PROSITE" id="PS52016">
    <property type="entry name" value="TONB_DEPENDENT_REC_3"/>
    <property type="match status" value="1"/>
</dbReference>
<keyword evidence="7 8" id="KW-0998">Cell outer membrane</keyword>
<dbReference type="Gene3D" id="2.170.130.10">
    <property type="entry name" value="TonB-dependent receptor, plug domain"/>
    <property type="match status" value="1"/>
</dbReference>
<evidence type="ECO:0000259" key="11">
    <source>
        <dbReference type="Pfam" id="PF00593"/>
    </source>
</evidence>
<dbReference type="Pfam" id="PF07715">
    <property type="entry name" value="Plug"/>
    <property type="match status" value="1"/>
</dbReference>
<dbReference type="Pfam" id="PF13715">
    <property type="entry name" value="CarbopepD_reg_2"/>
    <property type="match status" value="1"/>
</dbReference>
<dbReference type="InterPro" id="IPR000531">
    <property type="entry name" value="Beta-barrel_TonB"/>
</dbReference>
<feature type="domain" description="TonB-dependent receptor plug" evidence="12">
    <location>
        <begin position="236"/>
        <end position="362"/>
    </location>
</feature>
<dbReference type="Pfam" id="PF00593">
    <property type="entry name" value="TonB_dep_Rec_b-barrel"/>
    <property type="match status" value="1"/>
</dbReference>
<dbReference type="NCBIfam" id="TIGR04056">
    <property type="entry name" value="OMP_RagA_SusC"/>
    <property type="match status" value="1"/>
</dbReference>
<dbReference type="STRING" id="694427.Palpr_2519"/>